<comment type="caution">
    <text evidence="4">The sequence shown here is derived from an EMBL/GenBank/DDBJ whole genome shotgun (WGS) entry which is preliminary data.</text>
</comment>
<evidence type="ECO:0000256" key="3">
    <source>
        <dbReference type="SAM" id="SignalP"/>
    </source>
</evidence>
<organism evidence="4 5">
    <name type="scientific">Evansella alkalicola</name>
    <dbReference type="NCBI Taxonomy" id="745819"/>
    <lineage>
        <taxon>Bacteria</taxon>
        <taxon>Bacillati</taxon>
        <taxon>Bacillota</taxon>
        <taxon>Bacilli</taxon>
        <taxon>Bacillales</taxon>
        <taxon>Bacillaceae</taxon>
        <taxon>Evansella</taxon>
    </lineage>
</organism>
<evidence type="ECO:0000313" key="4">
    <source>
        <dbReference type="EMBL" id="MBU9724255.1"/>
    </source>
</evidence>
<accession>A0ABS6K0S2</accession>
<dbReference type="Proteomes" id="UP000790580">
    <property type="component" value="Unassembled WGS sequence"/>
</dbReference>
<keyword evidence="5" id="KW-1185">Reference proteome</keyword>
<dbReference type="RefSeq" id="WP_088076931.1">
    <property type="nucleotide sequence ID" value="NZ_JAHQCR010000090.1"/>
</dbReference>
<feature type="signal peptide" evidence="3">
    <location>
        <begin position="1"/>
        <end position="22"/>
    </location>
</feature>
<evidence type="ECO:0000313" key="5">
    <source>
        <dbReference type="Proteomes" id="UP000790580"/>
    </source>
</evidence>
<name>A0ABS6K0S2_9BACI</name>
<feature type="region of interest" description="Disordered" evidence="2">
    <location>
        <begin position="25"/>
        <end position="48"/>
    </location>
</feature>
<dbReference type="Gene3D" id="2.60.40.1240">
    <property type="match status" value="1"/>
</dbReference>
<dbReference type="EMBL" id="JAHQCR010000090">
    <property type="protein sequence ID" value="MBU9724255.1"/>
    <property type="molecule type" value="Genomic_DNA"/>
</dbReference>
<dbReference type="InterPro" id="IPR029050">
    <property type="entry name" value="Immunoprotect_excell_Ig-like"/>
</dbReference>
<dbReference type="PROSITE" id="PS51257">
    <property type="entry name" value="PROKAR_LIPOPROTEIN"/>
    <property type="match status" value="1"/>
</dbReference>
<evidence type="ECO:0000256" key="2">
    <source>
        <dbReference type="SAM" id="MobiDB-lite"/>
    </source>
</evidence>
<proteinExistence type="predicted"/>
<sequence>MKNTYKLITILIALLIITTACGDDSDSETDEAASDNGSSSDSTEQNDVEEGTVVLQLGESGTIDTILGKYEITIHSAESYESIDGNNSSRGVFTVLSTTITNVGENTLNGDDIARAVLSRDTVGGTPNDRDLDFVENFTDPIEPGESVTGELIFDHSVAENLYEVKFGTGVSTTPDELVWEYTGDDID</sequence>
<feature type="chain" id="PRO_5045049883" evidence="3">
    <location>
        <begin position="23"/>
        <end position="188"/>
    </location>
</feature>
<reference evidence="4 5" key="1">
    <citation type="submission" date="2021-06" db="EMBL/GenBank/DDBJ databases">
        <title>Bacillus sp. RD4P76, an endophyte from a halophyte.</title>
        <authorList>
            <person name="Sun J.-Q."/>
        </authorList>
    </citation>
    <scope>NUCLEOTIDE SEQUENCE [LARGE SCALE GENOMIC DNA]</scope>
    <source>
        <strain evidence="4 5">JCM 17098</strain>
    </source>
</reference>
<gene>
    <name evidence="4" type="ORF">KS407_22790</name>
</gene>
<keyword evidence="1 3" id="KW-0732">Signal</keyword>
<evidence type="ECO:0000256" key="1">
    <source>
        <dbReference type="ARBA" id="ARBA00022729"/>
    </source>
</evidence>
<protein>
    <submittedName>
        <fullName evidence="4">DUF4352 domain-containing protein</fullName>
    </submittedName>
</protein>